<feature type="compositionally biased region" description="Polar residues" evidence="1">
    <location>
        <begin position="93"/>
        <end position="109"/>
    </location>
</feature>
<evidence type="ECO:0000313" key="3">
    <source>
        <dbReference type="Proteomes" id="UP001392437"/>
    </source>
</evidence>
<feature type="compositionally biased region" description="Polar residues" evidence="1">
    <location>
        <begin position="46"/>
        <end position="78"/>
    </location>
</feature>
<dbReference type="AlphaFoldDB" id="A0AAW0QAJ6"/>
<evidence type="ECO:0000313" key="2">
    <source>
        <dbReference type="EMBL" id="KAK8096926.1"/>
    </source>
</evidence>
<name>A0AAW0QAJ6_9PEZI</name>
<sequence length="252" mass="26818">MQLDNDDEGLQSIEIEVLGQFTSSPPQRPGLVNPVSSSPGYDKGAPSSSQPINSAGVTIVPNTSSEAGGASQVGNNTRLPPPSSSSLFIPETSPFNASQFPPSSQTLYNPNFEIHGPAPGSQVPGILVPPALSELQTRMNNGGRSFQPTQQSRALRPDERGYWVVDTSAWMPQQWLAVWAYLAEFVGGGASGWSVSVRRDADGSLLRVYCFGTMVEHVWWLLFQASEGSIAAMGAQWLDAGGIVVLNMEAGP</sequence>
<keyword evidence="3" id="KW-1185">Reference proteome</keyword>
<accession>A0AAW0QAJ6</accession>
<dbReference type="Proteomes" id="UP001392437">
    <property type="component" value="Unassembled WGS sequence"/>
</dbReference>
<organism evidence="2 3">
    <name type="scientific">Apiospora kogelbergensis</name>
    <dbReference type="NCBI Taxonomy" id="1337665"/>
    <lineage>
        <taxon>Eukaryota</taxon>
        <taxon>Fungi</taxon>
        <taxon>Dikarya</taxon>
        <taxon>Ascomycota</taxon>
        <taxon>Pezizomycotina</taxon>
        <taxon>Sordariomycetes</taxon>
        <taxon>Xylariomycetidae</taxon>
        <taxon>Amphisphaeriales</taxon>
        <taxon>Apiosporaceae</taxon>
        <taxon>Apiospora</taxon>
    </lineage>
</organism>
<protein>
    <submittedName>
        <fullName evidence="2">Uncharacterized protein</fullName>
    </submittedName>
</protein>
<gene>
    <name evidence="2" type="ORF">PG999_012870</name>
</gene>
<reference evidence="2 3" key="1">
    <citation type="submission" date="2023-01" db="EMBL/GenBank/DDBJ databases">
        <title>Analysis of 21 Apiospora genomes using comparative genomics revels a genus with tremendous synthesis potential of carbohydrate active enzymes and secondary metabolites.</title>
        <authorList>
            <person name="Sorensen T."/>
        </authorList>
    </citation>
    <scope>NUCLEOTIDE SEQUENCE [LARGE SCALE GENOMIC DNA]</scope>
    <source>
        <strain evidence="2 3">CBS 117206</strain>
    </source>
</reference>
<comment type="caution">
    <text evidence="2">The sequence shown here is derived from an EMBL/GenBank/DDBJ whole genome shotgun (WGS) entry which is preliminary data.</text>
</comment>
<proteinExistence type="predicted"/>
<feature type="region of interest" description="Disordered" evidence="1">
    <location>
        <begin position="1"/>
        <end position="126"/>
    </location>
</feature>
<dbReference type="EMBL" id="JAQQWP010000010">
    <property type="protein sequence ID" value="KAK8096926.1"/>
    <property type="molecule type" value="Genomic_DNA"/>
</dbReference>
<evidence type="ECO:0000256" key="1">
    <source>
        <dbReference type="SAM" id="MobiDB-lite"/>
    </source>
</evidence>